<keyword evidence="2" id="KW-1185">Reference proteome</keyword>
<dbReference type="Proteomes" id="UP001054945">
    <property type="component" value="Unassembled WGS sequence"/>
</dbReference>
<gene>
    <name evidence="1" type="ORF">CEXT_800061</name>
</gene>
<proteinExistence type="predicted"/>
<protein>
    <submittedName>
        <fullName evidence="1">Uncharacterized protein</fullName>
    </submittedName>
</protein>
<evidence type="ECO:0000313" key="2">
    <source>
        <dbReference type="Proteomes" id="UP001054945"/>
    </source>
</evidence>
<accession>A0AAV4UU73</accession>
<dbReference type="AlphaFoldDB" id="A0AAV4UU73"/>
<comment type="caution">
    <text evidence="1">The sequence shown here is derived from an EMBL/GenBank/DDBJ whole genome shotgun (WGS) entry which is preliminary data.</text>
</comment>
<organism evidence="1 2">
    <name type="scientific">Caerostris extrusa</name>
    <name type="common">Bark spider</name>
    <name type="synonym">Caerostris bankana</name>
    <dbReference type="NCBI Taxonomy" id="172846"/>
    <lineage>
        <taxon>Eukaryota</taxon>
        <taxon>Metazoa</taxon>
        <taxon>Ecdysozoa</taxon>
        <taxon>Arthropoda</taxon>
        <taxon>Chelicerata</taxon>
        <taxon>Arachnida</taxon>
        <taxon>Araneae</taxon>
        <taxon>Araneomorphae</taxon>
        <taxon>Entelegynae</taxon>
        <taxon>Araneoidea</taxon>
        <taxon>Araneidae</taxon>
        <taxon>Caerostris</taxon>
    </lineage>
</organism>
<name>A0AAV4UU73_CAEEX</name>
<sequence length="98" mass="11436">MITFTLDPWAEWSPMSINPSPRVHQSRRLCVGVPRGWARPSRPPFLFRKGNLLRRGDVGDTKELRTQLPANDFEMNYSIRVGRPNENLVGRRFRCRSI</sequence>
<evidence type="ECO:0000313" key="1">
    <source>
        <dbReference type="EMBL" id="GIY61250.1"/>
    </source>
</evidence>
<reference evidence="1 2" key="1">
    <citation type="submission" date="2021-06" db="EMBL/GenBank/DDBJ databases">
        <title>Caerostris extrusa draft genome.</title>
        <authorList>
            <person name="Kono N."/>
            <person name="Arakawa K."/>
        </authorList>
    </citation>
    <scope>NUCLEOTIDE SEQUENCE [LARGE SCALE GENOMIC DNA]</scope>
</reference>
<dbReference type="EMBL" id="BPLR01013442">
    <property type="protein sequence ID" value="GIY61250.1"/>
    <property type="molecule type" value="Genomic_DNA"/>
</dbReference>